<keyword evidence="2" id="KW-1185">Reference proteome</keyword>
<proteinExistence type="predicted"/>
<dbReference type="AlphaFoldDB" id="A0A2K1Z530"/>
<evidence type="ECO:0000313" key="2">
    <source>
        <dbReference type="Proteomes" id="UP000006729"/>
    </source>
</evidence>
<evidence type="ECO:0000313" key="1">
    <source>
        <dbReference type="EMBL" id="PNT20367.1"/>
    </source>
</evidence>
<reference evidence="1 2" key="1">
    <citation type="journal article" date="2006" name="Science">
        <title>The genome of black cottonwood, Populus trichocarpa (Torr. &amp; Gray).</title>
        <authorList>
            <person name="Tuskan G.A."/>
            <person name="Difazio S."/>
            <person name="Jansson S."/>
            <person name="Bohlmann J."/>
            <person name="Grigoriev I."/>
            <person name="Hellsten U."/>
            <person name="Putnam N."/>
            <person name="Ralph S."/>
            <person name="Rombauts S."/>
            <person name="Salamov A."/>
            <person name="Schein J."/>
            <person name="Sterck L."/>
            <person name="Aerts A."/>
            <person name="Bhalerao R.R."/>
            <person name="Bhalerao R.P."/>
            <person name="Blaudez D."/>
            <person name="Boerjan W."/>
            <person name="Brun A."/>
            <person name="Brunner A."/>
            <person name="Busov V."/>
            <person name="Campbell M."/>
            <person name="Carlson J."/>
            <person name="Chalot M."/>
            <person name="Chapman J."/>
            <person name="Chen G.L."/>
            <person name="Cooper D."/>
            <person name="Coutinho P.M."/>
            <person name="Couturier J."/>
            <person name="Covert S."/>
            <person name="Cronk Q."/>
            <person name="Cunningham R."/>
            <person name="Davis J."/>
            <person name="Degroeve S."/>
            <person name="Dejardin A."/>
            <person name="Depamphilis C."/>
            <person name="Detter J."/>
            <person name="Dirks B."/>
            <person name="Dubchak I."/>
            <person name="Duplessis S."/>
            <person name="Ehlting J."/>
            <person name="Ellis B."/>
            <person name="Gendler K."/>
            <person name="Goodstein D."/>
            <person name="Gribskov M."/>
            <person name="Grimwood J."/>
            <person name="Groover A."/>
            <person name="Gunter L."/>
            <person name="Hamberger B."/>
            <person name="Heinze B."/>
            <person name="Helariutta Y."/>
            <person name="Henrissat B."/>
            <person name="Holligan D."/>
            <person name="Holt R."/>
            <person name="Huang W."/>
            <person name="Islam-Faridi N."/>
            <person name="Jones S."/>
            <person name="Jones-Rhoades M."/>
            <person name="Jorgensen R."/>
            <person name="Joshi C."/>
            <person name="Kangasjarvi J."/>
            <person name="Karlsson J."/>
            <person name="Kelleher C."/>
            <person name="Kirkpatrick R."/>
            <person name="Kirst M."/>
            <person name="Kohler A."/>
            <person name="Kalluri U."/>
            <person name="Larimer F."/>
            <person name="Leebens-Mack J."/>
            <person name="Leple J.C."/>
            <person name="Locascio P."/>
            <person name="Lou Y."/>
            <person name="Lucas S."/>
            <person name="Martin F."/>
            <person name="Montanini B."/>
            <person name="Napoli C."/>
            <person name="Nelson D.R."/>
            <person name="Nelson C."/>
            <person name="Nieminen K."/>
            <person name="Nilsson O."/>
            <person name="Pereda V."/>
            <person name="Peter G."/>
            <person name="Philippe R."/>
            <person name="Pilate G."/>
            <person name="Poliakov A."/>
            <person name="Razumovskaya J."/>
            <person name="Richardson P."/>
            <person name="Rinaldi C."/>
            <person name="Ritland K."/>
            <person name="Rouze P."/>
            <person name="Ryaboy D."/>
            <person name="Schmutz J."/>
            <person name="Schrader J."/>
            <person name="Segerman B."/>
            <person name="Shin H."/>
            <person name="Siddiqui A."/>
            <person name="Sterky F."/>
            <person name="Terry A."/>
            <person name="Tsai C.J."/>
            <person name="Uberbacher E."/>
            <person name="Unneberg P."/>
            <person name="Vahala J."/>
            <person name="Wall K."/>
            <person name="Wessler S."/>
            <person name="Yang G."/>
            <person name="Yin T."/>
            <person name="Douglas C."/>
            <person name="Marra M."/>
            <person name="Sandberg G."/>
            <person name="Van de Peer Y."/>
            <person name="Rokhsar D."/>
        </authorList>
    </citation>
    <scope>NUCLEOTIDE SEQUENCE [LARGE SCALE GENOMIC DNA]</scope>
    <source>
        <strain evidence="2">cv. Nisqually</strain>
    </source>
</reference>
<sequence length="103" mass="11693">MGNNLRAKVGNKFLVFKIYLWWVQNVLCLLGSICVKNLCSVLVFDGAPCCAANQHLISHKTTMSSYNMQINEYAPNKNPFAPRNWVINHIHSSARIFCNFSCL</sequence>
<dbReference type="EMBL" id="CM009298">
    <property type="protein sequence ID" value="PNT20367.1"/>
    <property type="molecule type" value="Genomic_DNA"/>
</dbReference>
<dbReference type="InParanoid" id="A0A2K1Z530"/>
<organism evidence="1 2">
    <name type="scientific">Populus trichocarpa</name>
    <name type="common">Western balsam poplar</name>
    <name type="synonym">Populus balsamifera subsp. trichocarpa</name>
    <dbReference type="NCBI Taxonomy" id="3694"/>
    <lineage>
        <taxon>Eukaryota</taxon>
        <taxon>Viridiplantae</taxon>
        <taxon>Streptophyta</taxon>
        <taxon>Embryophyta</taxon>
        <taxon>Tracheophyta</taxon>
        <taxon>Spermatophyta</taxon>
        <taxon>Magnoliopsida</taxon>
        <taxon>eudicotyledons</taxon>
        <taxon>Gunneridae</taxon>
        <taxon>Pentapetalae</taxon>
        <taxon>rosids</taxon>
        <taxon>fabids</taxon>
        <taxon>Malpighiales</taxon>
        <taxon>Salicaceae</taxon>
        <taxon>Saliceae</taxon>
        <taxon>Populus</taxon>
    </lineage>
</organism>
<dbReference type="Proteomes" id="UP000006729">
    <property type="component" value="Chromosome 9"/>
</dbReference>
<name>A0A2K1Z530_POPTR</name>
<protein>
    <submittedName>
        <fullName evidence="1">Uncharacterized protein</fullName>
    </submittedName>
</protein>
<accession>A0A2K1Z530</accession>
<gene>
    <name evidence="1" type="ORF">POPTR_009G086500</name>
</gene>